<proteinExistence type="predicted"/>
<evidence type="ECO:0000313" key="3">
    <source>
        <dbReference type="Proteomes" id="UP001055172"/>
    </source>
</evidence>
<keyword evidence="1" id="KW-0812">Transmembrane</keyword>
<feature type="transmembrane region" description="Helical" evidence="1">
    <location>
        <begin position="12"/>
        <end position="35"/>
    </location>
</feature>
<accession>A0AA37LWL0</accession>
<dbReference type="Proteomes" id="UP001055172">
    <property type="component" value="Unassembled WGS sequence"/>
</dbReference>
<dbReference type="CDD" id="cd12087">
    <property type="entry name" value="TM_EGFR-like"/>
    <property type="match status" value="1"/>
</dbReference>
<gene>
    <name evidence="2" type="ORF">ColLi_10045</name>
</gene>
<sequence>MTQGNPFFTGLVGAALGIMGLTLTLFILLSGFLMWRKRRRHHKESVLPMQAYDLEEYNQNPEQPDKK</sequence>
<reference evidence="2 3" key="1">
    <citation type="submission" date="2021-07" db="EMBL/GenBank/DDBJ databases">
        <title>Genome data of Colletotrichum spaethianum.</title>
        <authorList>
            <person name="Utami Y.D."/>
            <person name="Hiruma K."/>
        </authorList>
    </citation>
    <scope>NUCLEOTIDE SEQUENCE [LARGE SCALE GENOMIC DNA]</scope>
    <source>
        <strain evidence="2 3">MAFF 242679</strain>
    </source>
</reference>
<evidence type="ECO:0000256" key="1">
    <source>
        <dbReference type="SAM" id="Phobius"/>
    </source>
</evidence>
<dbReference type="EMBL" id="BPPX01000025">
    <property type="protein sequence ID" value="GJC87207.1"/>
    <property type="molecule type" value="Genomic_DNA"/>
</dbReference>
<dbReference type="AlphaFoldDB" id="A0AA37LWL0"/>
<comment type="caution">
    <text evidence="2">The sequence shown here is derived from an EMBL/GenBank/DDBJ whole genome shotgun (WGS) entry which is preliminary data.</text>
</comment>
<name>A0AA37LWL0_9PEZI</name>
<protein>
    <submittedName>
        <fullName evidence="2">Uncharacterized protein</fullName>
    </submittedName>
</protein>
<keyword evidence="1" id="KW-1133">Transmembrane helix</keyword>
<keyword evidence="3" id="KW-1185">Reference proteome</keyword>
<organism evidence="2 3">
    <name type="scientific">Colletotrichum liriopes</name>
    <dbReference type="NCBI Taxonomy" id="708192"/>
    <lineage>
        <taxon>Eukaryota</taxon>
        <taxon>Fungi</taxon>
        <taxon>Dikarya</taxon>
        <taxon>Ascomycota</taxon>
        <taxon>Pezizomycotina</taxon>
        <taxon>Sordariomycetes</taxon>
        <taxon>Hypocreomycetidae</taxon>
        <taxon>Glomerellales</taxon>
        <taxon>Glomerellaceae</taxon>
        <taxon>Colletotrichum</taxon>
        <taxon>Colletotrichum spaethianum species complex</taxon>
    </lineage>
</organism>
<evidence type="ECO:0000313" key="2">
    <source>
        <dbReference type="EMBL" id="GJC87207.1"/>
    </source>
</evidence>
<keyword evidence="1" id="KW-0472">Membrane</keyword>